<keyword evidence="1" id="KW-0732">Signal</keyword>
<feature type="signal peptide" evidence="1">
    <location>
        <begin position="1"/>
        <end position="28"/>
    </location>
</feature>
<evidence type="ECO:0008006" key="4">
    <source>
        <dbReference type="Google" id="ProtNLM"/>
    </source>
</evidence>
<sequence length="115" mass="12229">MRAIVRAGLSVAAATAAGAVALAPTAGAAPSYYDPEITPCSQLFRTPLDAPRPGTSVYWSPFGTADIVCYDNGTGMPDFYQRDPAGAWHDMNELAPGNFFMSIFTTSVPDAAHWR</sequence>
<evidence type="ECO:0000313" key="2">
    <source>
        <dbReference type="EMBL" id="MBB5918248.1"/>
    </source>
</evidence>
<evidence type="ECO:0000256" key="1">
    <source>
        <dbReference type="SAM" id="SignalP"/>
    </source>
</evidence>
<comment type="caution">
    <text evidence="2">The sequence shown here is derived from an EMBL/GenBank/DDBJ whole genome shotgun (WGS) entry which is preliminary data.</text>
</comment>
<reference evidence="2 3" key="1">
    <citation type="submission" date="2020-08" db="EMBL/GenBank/DDBJ databases">
        <title>Sequencing the genomes of 1000 actinobacteria strains.</title>
        <authorList>
            <person name="Klenk H.-P."/>
        </authorList>
    </citation>
    <scope>NUCLEOTIDE SEQUENCE [LARGE SCALE GENOMIC DNA]</scope>
    <source>
        <strain evidence="2 3">DSM 43582</strain>
    </source>
</reference>
<keyword evidence="3" id="KW-1185">Reference proteome</keyword>
<proteinExistence type="predicted"/>
<feature type="chain" id="PRO_5031457418" description="Secreted protein" evidence="1">
    <location>
        <begin position="29"/>
        <end position="115"/>
    </location>
</feature>
<protein>
    <recommendedName>
        <fullName evidence="4">Secreted protein</fullName>
    </recommendedName>
</protein>
<organism evidence="2 3">
    <name type="scientific">Nocardia transvalensis</name>
    <dbReference type="NCBI Taxonomy" id="37333"/>
    <lineage>
        <taxon>Bacteria</taxon>
        <taxon>Bacillati</taxon>
        <taxon>Actinomycetota</taxon>
        <taxon>Actinomycetes</taxon>
        <taxon>Mycobacteriales</taxon>
        <taxon>Nocardiaceae</taxon>
        <taxon>Nocardia</taxon>
    </lineage>
</organism>
<evidence type="ECO:0000313" key="3">
    <source>
        <dbReference type="Proteomes" id="UP000540412"/>
    </source>
</evidence>
<dbReference type="RefSeq" id="WP_040747361.1">
    <property type="nucleotide sequence ID" value="NZ_JACHIT010000002.1"/>
</dbReference>
<dbReference type="Proteomes" id="UP000540412">
    <property type="component" value="Unassembled WGS sequence"/>
</dbReference>
<gene>
    <name evidence="2" type="ORF">BJY24_007160</name>
</gene>
<accession>A0A7W9PMJ8</accession>
<name>A0A7W9PMJ8_9NOCA</name>
<dbReference type="AlphaFoldDB" id="A0A7W9PMJ8"/>
<dbReference type="EMBL" id="JACHIT010000002">
    <property type="protein sequence ID" value="MBB5918248.1"/>
    <property type="molecule type" value="Genomic_DNA"/>
</dbReference>